<dbReference type="GO" id="GO:0008270">
    <property type="term" value="F:zinc ion binding"/>
    <property type="evidence" value="ECO:0007669"/>
    <property type="project" value="UniProtKB-KW"/>
</dbReference>
<evidence type="ECO:0000313" key="9">
    <source>
        <dbReference type="EMBL" id="KAK4389264.1"/>
    </source>
</evidence>
<comment type="caution">
    <text evidence="9">The sequence shown here is derived from an EMBL/GenBank/DDBJ whole genome shotgun (WGS) entry which is preliminary data.</text>
</comment>
<evidence type="ECO:0000256" key="4">
    <source>
        <dbReference type="ARBA" id="ARBA00022723"/>
    </source>
</evidence>
<keyword evidence="6" id="KW-0833">Ubl conjugation pathway</keyword>
<feature type="region of interest" description="Disordered" evidence="8">
    <location>
        <begin position="33"/>
        <end position="65"/>
    </location>
</feature>
<keyword evidence="7" id="KW-0862">Zinc</keyword>
<evidence type="ECO:0000256" key="8">
    <source>
        <dbReference type="SAM" id="MobiDB-lite"/>
    </source>
</evidence>
<name>A0AAE1W9Q2_9LAMI</name>
<evidence type="ECO:0000313" key="10">
    <source>
        <dbReference type="Proteomes" id="UP001289374"/>
    </source>
</evidence>
<dbReference type="PANTHER" id="PTHR46463:SF89">
    <property type="entry name" value="E3 UBIQUITIN-PROTEIN LIGASE RHB1A-RELATED"/>
    <property type="match status" value="1"/>
</dbReference>
<keyword evidence="5" id="KW-0863">Zinc-finger</keyword>
<evidence type="ECO:0000256" key="6">
    <source>
        <dbReference type="ARBA" id="ARBA00022786"/>
    </source>
</evidence>
<keyword evidence="10" id="KW-1185">Reference proteome</keyword>
<dbReference type="PANTHER" id="PTHR46463">
    <property type="entry name" value="ZINC FINGER, RING/FYVE/PHD-TYPE"/>
    <property type="match status" value="1"/>
</dbReference>
<protein>
    <recommendedName>
        <fullName evidence="2">RING-type E3 ubiquitin transferase</fullName>
        <ecNumber evidence="2">2.3.2.27</ecNumber>
    </recommendedName>
</protein>
<evidence type="ECO:0000256" key="3">
    <source>
        <dbReference type="ARBA" id="ARBA00022679"/>
    </source>
</evidence>
<dbReference type="GO" id="GO:0061630">
    <property type="term" value="F:ubiquitin protein ligase activity"/>
    <property type="evidence" value="ECO:0007669"/>
    <property type="project" value="UniProtKB-EC"/>
</dbReference>
<accession>A0AAE1W9Q2</accession>
<reference evidence="9" key="2">
    <citation type="journal article" date="2024" name="Plant">
        <title>Genomic evolution and insights into agronomic trait innovations of Sesamum species.</title>
        <authorList>
            <person name="Miao H."/>
            <person name="Wang L."/>
            <person name="Qu L."/>
            <person name="Liu H."/>
            <person name="Sun Y."/>
            <person name="Le M."/>
            <person name="Wang Q."/>
            <person name="Wei S."/>
            <person name="Zheng Y."/>
            <person name="Lin W."/>
            <person name="Duan Y."/>
            <person name="Cao H."/>
            <person name="Xiong S."/>
            <person name="Wang X."/>
            <person name="Wei L."/>
            <person name="Li C."/>
            <person name="Ma Q."/>
            <person name="Ju M."/>
            <person name="Zhao R."/>
            <person name="Li G."/>
            <person name="Mu C."/>
            <person name="Tian Q."/>
            <person name="Mei H."/>
            <person name="Zhang T."/>
            <person name="Gao T."/>
            <person name="Zhang H."/>
        </authorList>
    </citation>
    <scope>NUCLEOTIDE SEQUENCE</scope>
    <source>
        <strain evidence="9">K16</strain>
    </source>
</reference>
<evidence type="ECO:0000256" key="1">
    <source>
        <dbReference type="ARBA" id="ARBA00000900"/>
    </source>
</evidence>
<keyword evidence="3" id="KW-0808">Transferase</keyword>
<keyword evidence="4" id="KW-0479">Metal-binding</keyword>
<dbReference type="EMBL" id="JACGWL010000013">
    <property type="protein sequence ID" value="KAK4389264.1"/>
    <property type="molecule type" value="Genomic_DNA"/>
</dbReference>
<evidence type="ECO:0000256" key="2">
    <source>
        <dbReference type="ARBA" id="ARBA00012483"/>
    </source>
</evidence>
<dbReference type="EC" id="2.3.2.27" evidence="2"/>
<dbReference type="Proteomes" id="UP001289374">
    <property type="component" value="Unassembled WGS sequence"/>
</dbReference>
<comment type="catalytic activity">
    <reaction evidence="1">
        <text>S-ubiquitinyl-[E2 ubiquitin-conjugating enzyme]-L-cysteine + [acceptor protein]-L-lysine = [E2 ubiquitin-conjugating enzyme]-L-cysteine + N(6)-ubiquitinyl-[acceptor protein]-L-lysine.</text>
        <dbReference type="EC" id="2.3.2.27"/>
    </reaction>
</comment>
<gene>
    <name evidence="9" type="ORF">Sango_2263400</name>
</gene>
<organism evidence="9 10">
    <name type="scientific">Sesamum angolense</name>
    <dbReference type="NCBI Taxonomy" id="2727404"/>
    <lineage>
        <taxon>Eukaryota</taxon>
        <taxon>Viridiplantae</taxon>
        <taxon>Streptophyta</taxon>
        <taxon>Embryophyta</taxon>
        <taxon>Tracheophyta</taxon>
        <taxon>Spermatophyta</taxon>
        <taxon>Magnoliopsida</taxon>
        <taxon>eudicotyledons</taxon>
        <taxon>Gunneridae</taxon>
        <taxon>Pentapetalae</taxon>
        <taxon>asterids</taxon>
        <taxon>lamiids</taxon>
        <taxon>Lamiales</taxon>
        <taxon>Pedaliaceae</taxon>
        <taxon>Sesamum</taxon>
    </lineage>
</organism>
<reference evidence="9" key="1">
    <citation type="submission" date="2020-06" db="EMBL/GenBank/DDBJ databases">
        <authorList>
            <person name="Li T."/>
            <person name="Hu X."/>
            <person name="Zhang T."/>
            <person name="Song X."/>
            <person name="Zhang H."/>
            <person name="Dai N."/>
            <person name="Sheng W."/>
            <person name="Hou X."/>
            <person name="Wei L."/>
        </authorList>
    </citation>
    <scope>NUCLEOTIDE SEQUENCE</scope>
    <source>
        <strain evidence="9">K16</strain>
        <tissue evidence="9">Leaf</tissue>
    </source>
</reference>
<sequence length="190" mass="20776">MRIVSEERQPLSSHHATVSALSAGLLVDTNLDTSVPDTYRPPPAPIPYETYAGRPPTPSGNRESIGNKTEVVLQTTSTESVEDPNSGSTLEAKVKNLDSDETAEINIELAASKEPVDEKSGELKKSIDPVVPPLQDEEDVCPTCLEEYDSENPKSSQNAITIFTLLVFLNGWKEVIPVLCVIRKWFSVLL</sequence>
<evidence type="ECO:0000256" key="5">
    <source>
        <dbReference type="ARBA" id="ARBA00022771"/>
    </source>
</evidence>
<dbReference type="AlphaFoldDB" id="A0AAE1W9Q2"/>
<proteinExistence type="predicted"/>
<evidence type="ECO:0000256" key="7">
    <source>
        <dbReference type="ARBA" id="ARBA00022833"/>
    </source>
</evidence>